<proteinExistence type="inferred from homology"/>
<dbReference type="GO" id="GO:0008277">
    <property type="term" value="P:regulation of G protein-coupled receptor signaling pathway"/>
    <property type="evidence" value="ECO:0007669"/>
    <property type="project" value="InterPro"/>
</dbReference>
<feature type="domain" description="Phosducin" evidence="4">
    <location>
        <begin position="43"/>
        <end position="283"/>
    </location>
</feature>
<keyword evidence="2" id="KW-0597">Phosphoprotein</keyword>
<dbReference type="GeneID" id="116296673"/>
<dbReference type="Gene3D" id="3.40.30.10">
    <property type="entry name" value="Glutaredoxin"/>
    <property type="match status" value="1"/>
</dbReference>
<evidence type="ECO:0000256" key="1">
    <source>
        <dbReference type="ARBA" id="ARBA00009686"/>
    </source>
</evidence>
<evidence type="ECO:0000256" key="2">
    <source>
        <dbReference type="ARBA" id="ARBA00022553"/>
    </source>
</evidence>
<feature type="region of interest" description="Disordered" evidence="3">
    <location>
        <begin position="267"/>
        <end position="286"/>
    </location>
</feature>
<evidence type="ECO:0000256" key="3">
    <source>
        <dbReference type="SAM" id="MobiDB-lite"/>
    </source>
</evidence>
<gene>
    <name evidence="6" type="primary">LOC116296673</name>
</gene>
<dbReference type="InterPro" id="IPR001200">
    <property type="entry name" value="Phosducin"/>
</dbReference>
<dbReference type="AlphaFoldDB" id="A0A6P8HVZ8"/>
<reference evidence="6" key="1">
    <citation type="submission" date="2025-08" db="UniProtKB">
        <authorList>
            <consortium name="RefSeq"/>
        </authorList>
    </citation>
    <scope>IDENTIFICATION</scope>
    <source>
        <tissue evidence="6">Tentacle</tissue>
    </source>
</reference>
<dbReference type="PANTHER" id="PTHR46052">
    <property type="entry name" value="PHOSDUCIN-LIKE PROTEIN"/>
    <property type="match status" value="1"/>
</dbReference>
<dbReference type="PANTHER" id="PTHR46052:SF1">
    <property type="entry name" value="PHOSDUCIN-LIKE PROTEIN"/>
    <property type="match status" value="1"/>
</dbReference>
<dbReference type="RefSeq" id="XP_031560589.1">
    <property type="nucleotide sequence ID" value="XM_031704729.1"/>
</dbReference>
<keyword evidence="5" id="KW-1185">Reference proteome</keyword>
<sequence>MASLDDKLLGYKTQNYVSSSESEEESEEGEAQPAPATSKEPSKDFRLASETKTGPKGVLQDFQRYKQLETEQRHQQEEELKALVNKFSISCQSSLDDEKEKALMKELEIEEDEFLKQYHFKRLLQMKEEQDRKISETRPKFGQVVEIATSDSFLHVIDKELLHVVIVVHLYDEDLPSCLCMNECLDCLALQYPMVKFCRVKAVITGISANFRENGLPALLVYKGEQMIGNFVQLEGVFGDHFHSADVESFLIENGILSEEPVANPLKLVEKTSPSNEESDSDLELD</sequence>
<dbReference type="InParanoid" id="A0A6P8HVZ8"/>
<dbReference type="InterPro" id="IPR024253">
    <property type="entry name" value="Phosducin_thioredoxin-like_dom"/>
</dbReference>
<feature type="compositionally biased region" description="Basic and acidic residues" evidence="3">
    <location>
        <begin position="40"/>
        <end position="49"/>
    </location>
</feature>
<evidence type="ECO:0000313" key="6">
    <source>
        <dbReference type="RefSeq" id="XP_031560589.1"/>
    </source>
</evidence>
<dbReference type="SUPFAM" id="SSF52833">
    <property type="entry name" value="Thioredoxin-like"/>
    <property type="match status" value="1"/>
</dbReference>
<accession>A0A6P8HVZ8</accession>
<dbReference type="CDD" id="cd02987">
    <property type="entry name" value="Phd_like_Phd"/>
    <property type="match status" value="1"/>
</dbReference>
<name>A0A6P8HVZ8_ACTTE</name>
<dbReference type="PRINTS" id="PR00677">
    <property type="entry name" value="PHOSDUCIN"/>
</dbReference>
<organism evidence="5 6">
    <name type="scientific">Actinia tenebrosa</name>
    <name type="common">Australian red waratah sea anemone</name>
    <dbReference type="NCBI Taxonomy" id="6105"/>
    <lineage>
        <taxon>Eukaryota</taxon>
        <taxon>Metazoa</taxon>
        <taxon>Cnidaria</taxon>
        <taxon>Anthozoa</taxon>
        <taxon>Hexacorallia</taxon>
        <taxon>Actiniaria</taxon>
        <taxon>Actiniidae</taxon>
        <taxon>Actinia</taxon>
    </lineage>
</organism>
<dbReference type="Gene3D" id="1.10.168.10">
    <property type="entry name" value="Phosducin, domain 2"/>
    <property type="match status" value="1"/>
</dbReference>
<dbReference type="KEGG" id="aten:116296673"/>
<dbReference type="FunCoup" id="A0A6P8HVZ8">
    <property type="interactions" value="2036"/>
</dbReference>
<dbReference type="Pfam" id="PF02114">
    <property type="entry name" value="Phosducin"/>
    <property type="match status" value="1"/>
</dbReference>
<dbReference type="InterPro" id="IPR023196">
    <property type="entry name" value="Phosducin_N_dom_sf"/>
</dbReference>
<feature type="compositionally biased region" description="Acidic residues" evidence="3">
    <location>
        <begin position="277"/>
        <end position="286"/>
    </location>
</feature>
<feature type="compositionally biased region" description="Acidic residues" evidence="3">
    <location>
        <begin position="21"/>
        <end position="30"/>
    </location>
</feature>
<evidence type="ECO:0000259" key="4">
    <source>
        <dbReference type="Pfam" id="PF02114"/>
    </source>
</evidence>
<dbReference type="InterPro" id="IPR036249">
    <property type="entry name" value="Thioredoxin-like_sf"/>
</dbReference>
<dbReference type="InterPro" id="IPR051499">
    <property type="entry name" value="Phosducin-like_reg"/>
</dbReference>
<evidence type="ECO:0000313" key="5">
    <source>
        <dbReference type="Proteomes" id="UP000515163"/>
    </source>
</evidence>
<feature type="region of interest" description="Disordered" evidence="3">
    <location>
        <begin position="1"/>
        <end position="60"/>
    </location>
</feature>
<comment type="similarity">
    <text evidence="1">Belongs to the phosducin family.</text>
</comment>
<dbReference type="OrthoDB" id="70588at2759"/>
<dbReference type="Proteomes" id="UP000515163">
    <property type="component" value="Unplaced"/>
</dbReference>
<protein>
    <submittedName>
        <fullName evidence="6">Phosducin-like protein</fullName>
    </submittedName>
</protein>